<comment type="similarity">
    <text evidence="1">Belongs to the TolB family.</text>
</comment>
<evidence type="ECO:0000313" key="3">
    <source>
        <dbReference type="EMBL" id="MBD8014228.1"/>
    </source>
</evidence>
<proteinExistence type="inferred from homology"/>
<evidence type="ECO:0000256" key="1">
    <source>
        <dbReference type="ARBA" id="ARBA00009820"/>
    </source>
</evidence>
<sequence>MPGAGSELMKNHRNLLISIGIVAVLFVAAIIYTLVSNQDPYKFHSGLGSGLSVSPDDETILFSYYDQGAEAIFKGRLSDGEVEKVTEPVDEDHRMPQFSPNGEDILYLSAGNEGVQSLQYMRIESGSEPLQLTGMDVHVSTAAFSPDGKTIYYVAIPAEDFLKPEGEKENGADLFSVNTAYGEFLKLTDKDAFDMSKLSVSADGTTLYYTEFDGIQQLIAYSLDEKVESPYLPQFLKEDLYEPYFSENQELLAYTAASEESKKSGSLFEYELFLMETSNGEKRTLTDFHASVTSPSFFHHENRIAFLMQPNWPDQPEVYEAMAVDFDSGEIAPLTLEFPESNNTFQPAAIARLFVNPLTVPGLYILLFGLLSVYFHSALDKRYLPTKISAVLTAIVFIVSCLILFMNPWAAIGLFGLAAVLAFCTALVFTFAYVYTGLTSSEDGDNEKSEILKR</sequence>
<evidence type="ECO:0000313" key="4">
    <source>
        <dbReference type="Proteomes" id="UP000658980"/>
    </source>
</evidence>
<feature type="transmembrane region" description="Helical" evidence="2">
    <location>
        <begin position="15"/>
        <end position="35"/>
    </location>
</feature>
<dbReference type="PANTHER" id="PTHR36842">
    <property type="entry name" value="PROTEIN TOLB HOMOLOG"/>
    <property type="match status" value="1"/>
</dbReference>
<keyword evidence="2" id="KW-0812">Transmembrane</keyword>
<keyword evidence="2" id="KW-0472">Membrane</keyword>
<gene>
    <name evidence="3" type="ORF">H9630_05280</name>
</gene>
<dbReference type="InterPro" id="IPR011042">
    <property type="entry name" value="6-blade_b-propeller_TolB-like"/>
</dbReference>
<reference evidence="3 4" key="1">
    <citation type="submission" date="2020-08" db="EMBL/GenBank/DDBJ databases">
        <title>A Genomic Blueprint of the Chicken Gut Microbiome.</title>
        <authorList>
            <person name="Gilroy R."/>
            <person name="Ravi A."/>
            <person name="Getino M."/>
            <person name="Pursley I."/>
            <person name="Horton D.L."/>
            <person name="Alikhan N.-F."/>
            <person name="Baker D."/>
            <person name="Gharbi K."/>
            <person name="Hall N."/>
            <person name="Watson M."/>
            <person name="Adriaenssens E.M."/>
            <person name="Foster-Nyarko E."/>
            <person name="Jarju S."/>
            <person name="Secka A."/>
            <person name="Antonio M."/>
            <person name="Oren A."/>
            <person name="Chaudhuri R."/>
            <person name="La Ragione R.M."/>
            <person name="Hildebrand F."/>
            <person name="Pallen M.J."/>
        </authorList>
    </citation>
    <scope>NUCLEOTIDE SEQUENCE [LARGE SCALE GENOMIC DNA]</scope>
    <source>
        <strain evidence="3 4">Sa1BUA13</strain>
    </source>
</reference>
<feature type="transmembrane region" description="Helical" evidence="2">
    <location>
        <begin position="353"/>
        <end position="376"/>
    </location>
</feature>
<protein>
    <submittedName>
        <fullName evidence="3">PD40 domain-containing protein</fullName>
    </submittedName>
</protein>
<name>A0ABR8WB16_9BACL</name>
<feature type="transmembrane region" description="Helical" evidence="2">
    <location>
        <begin position="412"/>
        <end position="435"/>
    </location>
</feature>
<feature type="transmembrane region" description="Helical" evidence="2">
    <location>
        <begin position="388"/>
        <end position="406"/>
    </location>
</feature>
<dbReference type="InterPro" id="IPR011659">
    <property type="entry name" value="WD40"/>
</dbReference>
<keyword evidence="4" id="KW-1185">Reference proteome</keyword>
<dbReference type="PANTHER" id="PTHR36842:SF1">
    <property type="entry name" value="PROTEIN TOLB"/>
    <property type="match status" value="1"/>
</dbReference>
<evidence type="ECO:0000256" key="2">
    <source>
        <dbReference type="SAM" id="Phobius"/>
    </source>
</evidence>
<keyword evidence="2" id="KW-1133">Transmembrane helix</keyword>
<dbReference type="RefSeq" id="WP_191714410.1">
    <property type="nucleotide sequence ID" value="NZ_JACSPU010000001.1"/>
</dbReference>
<dbReference type="Proteomes" id="UP000658980">
    <property type="component" value="Unassembled WGS sequence"/>
</dbReference>
<dbReference type="Gene3D" id="2.120.10.30">
    <property type="entry name" value="TolB, C-terminal domain"/>
    <property type="match status" value="2"/>
</dbReference>
<accession>A0ABR8WB16</accession>
<dbReference type="EMBL" id="JACSPU010000001">
    <property type="protein sequence ID" value="MBD8014228.1"/>
    <property type="molecule type" value="Genomic_DNA"/>
</dbReference>
<dbReference type="Pfam" id="PF07676">
    <property type="entry name" value="PD40"/>
    <property type="match status" value="1"/>
</dbReference>
<comment type="caution">
    <text evidence="3">The sequence shown here is derived from an EMBL/GenBank/DDBJ whole genome shotgun (WGS) entry which is preliminary data.</text>
</comment>
<organism evidence="3 4">
    <name type="scientific">Planococcus wigleyi</name>
    <dbReference type="NCBI Taxonomy" id="2762216"/>
    <lineage>
        <taxon>Bacteria</taxon>
        <taxon>Bacillati</taxon>
        <taxon>Bacillota</taxon>
        <taxon>Bacilli</taxon>
        <taxon>Bacillales</taxon>
        <taxon>Caryophanaceae</taxon>
        <taxon>Planococcus</taxon>
    </lineage>
</organism>
<dbReference type="SUPFAM" id="SSF82171">
    <property type="entry name" value="DPP6 N-terminal domain-like"/>
    <property type="match status" value="1"/>
</dbReference>